<dbReference type="Proteomes" id="UP001233172">
    <property type="component" value="Unassembled WGS sequence"/>
</dbReference>
<evidence type="ECO:0000256" key="2">
    <source>
        <dbReference type="ARBA" id="ARBA00022475"/>
    </source>
</evidence>
<keyword evidence="7 11" id="KW-0675">Receptor</keyword>
<dbReference type="Gene3D" id="1.20.1070.10">
    <property type="entry name" value="Rhodopsin 7-helix transmembrane proteins"/>
    <property type="match status" value="1"/>
</dbReference>
<evidence type="ECO:0000256" key="4">
    <source>
        <dbReference type="ARBA" id="ARBA00022989"/>
    </source>
</evidence>
<name>A0AAD8C441_BIOPF</name>
<keyword evidence="6 9" id="KW-0472">Membrane</keyword>
<protein>
    <submittedName>
        <fullName evidence="11">Trace amine-associated receptor 13c</fullName>
    </submittedName>
</protein>
<dbReference type="GO" id="GO:0005886">
    <property type="term" value="C:plasma membrane"/>
    <property type="evidence" value="ECO:0007669"/>
    <property type="project" value="UniProtKB-SubCell"/>
</dbReference>
<feature type="transmembrane region" description="Helical" evidence="9">
    <location>
        <begin position="160"/>
        <end position="182"/>
    </location>
</feature>
<feature type="transmembrane region" description="Helical" evidence="9">
    <location>
        <begin position="207"/>
        <end position="231"/>
    </location>
</feature>
<feature type="transmembrane region" description="Helical" evidence="9">
    <location>
        <begin position="130"/>
        <end position="148"/>
    </location>
</feature>
<dbReference type="PANTHER" id="PTHR24248">
    <property type="entry name" value="ADRENERGIC RECEPTOR-RELATED G-PROTEIN COUPLED RECEPTOR"/>
    <property type="match status" value="1"/>
</dbReference>
<reference evidence="11" key="1">
    <citation type="journal article" date="2023" name="PLoS Negl. Trop. Dis.">
        <title>A genome sequence for Biomphalaria pfeifferi, the major vector snail for the human-infecting parasite Schistosoma mansoni.</title>
        <authorList>
            <person name="Bu L."/>
            <person name="Lu L."/>
            <person name="Laidemitt M.R."/>
            <person name="Zhang S.M."/>
            <person name="Mutuku M."/>
            <person name="Mkoji G."/>
            <person name="Steinauer M."/>
            <person name="Loker E.S."/>
        </authorList>
    </citation>
    <scope>NUCLEOTIDE SEQUENCE</scope>
    <source>
        <strain evidence="11">KasaAsao</strain>
    </source>
</reference>
<dbReference type="SUPFAM" id="SSF81321">
    <property type="entry name" value="Family A G protein-coupled receptor-like"/>
    <property type="match status" value="1"/>
</dbReference>
<feature type="transmembrane region" description="Helical" evidence="9">
    <location>
        <begin position="330"/>
        <end position="356"/>
    </location>
</feature>
<evidence type="ECO:0000256" key="6">
    <source>
        <dbReference type="ARBA" id="ARBA00023136"/>
    </source>
</evidence>
<organism evidence="11 12">
    <name type="scientific">Biomphalaria pfeifferi</name>
    <name type="common">Bloodfluke planorb</name>
    <name type="synonym">Freshwater snail</name>
    <dbReference type="NCBI Taxonomy" id="112525"/>
    <lineage>
        <taxon>Eukaryota</taxon>
        <taxon>Metazoa</taxon>
        <taxon>Spiralia</taxon>
        <taxon>Lophotrochozoa</taxon>
        <taxon>Mollusca</taxon>
        <taxon>Gastropoda</taxon>
        <taxon>Heterobranchia</taxon>
        <taxon>Euthyneura</taxon>
        <taxon>Panpulmonata</taxon>
        <taxon>Hygrophila</taxon>
        <taxon>Lymnaeoidea</taxon>
        <taxon>Planorbidae</taxon>
        <taxon>Biomphalaria</taxon>
    </lineage>
</organism>
<evidence type="ECO:0000256" key="7">
    <source>
        <dbReference type="ARBA" id="ARBA00023170"/>
    </source>
</evidence>
<evidence type="ECO:0000313" key="11">
    <source>
        <dbReference type="EMBL" id="KAK0066132.1"/>
    </source>
</evidence>
<gene>
    <name evidence="11" type="ORF">Bpfe_004253</name>
</gene>
<keyword evidence="5" id="KW-0297">G-protein coupled receptor</keyword>
<dbReference type="Pfam" id="PF00001">
    <property type="entry name" value="7tm_1"/>
    <property type="match status" value="1"/>
</dbReference>
<sequence length="403" mass="46190">MFNLTVCANVSVDLSDSSIRYSTHPHLLVFLAIVMCLLAAFIVGTNIFFIVVLVYSRYRYRITNVTDKREVLSDHSKIVSISFYSAQLIVGAFCLPLSIVQVISNGRWTIGHTICTVRIFVECLTELVGIYHLMCTCLDFFFMIRYPLRYRLLTSRTGYGMVIFSWATPVMIFVFIFCMGWHTDGIEDTLSCLRANQICANIFSQKFLFFTIPSSVLLAFILLIAMSFVALKEINRAHQRRNLQKNLNWFSEIKCKHSTATALDDVASVQSNKANKELGSIHPVINKDYISTISCETKKGEQRDCDQNNVKATSDTYEVNKARNDKKRKAFSVVITMATVYSVYLFLYIIIAFFFVFKTRMFPLWVIALVVSLRYIHAAFISIVTFTNKPLVHLMRTFLKAFL</sequence>
<dbReference type="GO" id="GO:0004930">
    <property type="term" value="F:G protein-coupled receptor activity"/>
    <property type="evidence" value="ECO:0007669"/>
    <property type="project" value="UniProtKB-KW"/>
</dbReference>
<reference evidence="11" key="2">
    <citation type="submission" date="2023-04" db="EMBL/GenBank/DDBJ databases">
        <authorList>
            <person name="Bu L."/>
            <person name="Lu L."/>
            <person name="Laidemitt M.R."/>
            <person name="Zhang S.M."/>
            <person name="Mutuku M."/>
            <person name="Mkoji G."/>
            <person name="Steinauer M."/>
            <person name="Loker E.S."/>
        </authorList>
    </citation>
    <scope>NUCLEOTIDE SEQUENCE</scope>
    <source>
        <strain evidence="11">KasaAsao</strain>
        <tissue evidence="11">Whole Snail</tissue>
    </source>
</reference>
<comment type="caution">
    <text evidence="11">The sequence shown here is derived from an EMBL/GenBank/DDBJ whole genome shotgun (WGS) entry which is preliminary data.</text>
</comment>
<feature type="domain" description="G-protein coupled receptors family 1 profile" evidence="10">
    <location>
        <begin position="45"/>
        <end position="393"/>
    </location>
</feature>
<feature type="transmembrane region" description="Helical" evidence="9">
    <location>
        <begin position="78"/>
        <end position="99"/>
    </location>
</feature>
<keyword evidence="12" id="KW-1185">Reference proteome</keyword>
<feature type="transmembrane region" description="Helical" evidence="9">
    <location>
        <begin position="362"/>
        <end position="386"/>
    </location>
</feature>
<evidence type="ECO:0000256" key="1">
    <source>
        <dbReference type="ARBA" id="ARBA00004651"/>
    </source>
</evidence>
<keyword evidence="4 9" id="KW-1133">Transmembrane helix</keyword>
<evidence type="ECO:0000256" key="8">
    <source>
        <dbReference type="ARBA" id="ARBA00023224"/>
    </source>
</evidence>
<evidence type="ECO:0000256" key="9">
    <source>
        <dbReference type="SAM" id="Phobius"/>
    </source>
</evidence>
<dbReference type="InterPro" id="IPR000276">
    <property type="entry name" value="GPCR_Rhodpsn"/>
</dbReference>
<dbReference type="AlphaFoldDB" id="A0AAD8C441"/>
<proteinExistence type="predicted"/>
<comment type="subcellular location">
    <subcellularLocation>
        <location evidence="1">Cell membrane</location>
        <topology evidence="1">Multi-pass membrane protein</topology>
    </subcellularLocation>
</comment>
<evidence type="ECO:0000256" key="3">
    <source>
        <dbReference type="ARBA" id="ARBA00022692"/>
    </source>
</evidence>
<keyword evidence="2" id="KW-1003">Cell membrane</keyword>
<evidence type="ECO:0000313" key="12">
    <source>
        <dbReference type="Proteomes" id="UP001233172"/>
    </source>
</evidence>
<evidence type="ECO:0000259" key="10">
    <source>
        <dbReference type="PROSITE" id="PS50262"/>
    </source>
</evidence>
<evidence type="ECO:0000256" key="5">
    <source>
        <dbReference type="ARBA" id="ARBA00023040"/>
    </source>
</evidence>
<keyword evidence="8" id="KW-0807">Transducer</keyword>
<dbReference type="InterPro" id="IPR017452">
    <property type="entry name" value="GPCR_Rhodpsn_7TM"/>
</dbReference>
<dbReference type="EMBL" id="JASAOG010000011">
    <property type="protein sequence ID" value="KAK0066132.1"/>
    <property type="molecule type" value="Genomic_DNA"/>
</dbReference>
<accession>A0AAD8C441</accession>
<keyword evidence="3 9" id="KW-0812">Transmembrane</keyword>
<dbReference type="PROSITE" id="PS50262">
    <property type="entry name" value="G_PROTEIN_RECEP_F1_2"/>
    <property type="match status" value="1"/>
</dbReference>
<feature type="transmembrane region" description="Helical" evidence="9">
    <location>
        <begin position="27"/>
        <end position="55"/>
    </location>
</feature>